<sequence>MLSATHRSSWQLQRRGGGAQQGFRRLRPAAELGGRAGSSSGGSGEGDPHRWLPGGRQGGRRKKARQPGLFEVEDMSPPSRSLGIHALPPNTHNGDQVEIAGSSYVVQSVVLQFKLVRGKYRRDHARLEVQGTGRWMANLYLENVFQLDAPPEGGGGSGSGSGSGGPAGSS</sequence>
<gene>
    <name evidence="2" type="ORF">CHLNCDRAFT_51665</name>
</gene>
<dbReference type="AlphaFoldDB" id="E1ZBK9"/>
<dbReference type="RefSeq" id="XP_005848977.1">
    <property type="nucleotide sequence ID" value="XM_005848915.1"/>
</dbReference>
<feature type="compositionally biased region" description="Polar residues" evidence="1">
    <location>
        <begin position="1"/>
        <end position="10"/>
    </location>
</feature>
<dbReference type="OrthoDB" id="4237at2759"/>
<feature type="region of interest" description="Disordered" evidence="1">
    <location>
        <begin position="147"/>
        <end position="170"/>
    </location>
</feature>
<dbReference type="eggNOG" id="ENOG502S1VV">
    <property type="taxonomic scope" value="Eukaryota"/>
</dbReference>
<dbReference type="PANTHER" id="PTHR36397:SF1">
    <property type="entry name" value="OS04G0482900 PROTEIN"/>
    <property type="match status" value="1"/>
</dbReference>
<proteinExistence type="predicted"/>
<dbReference type="GeneID" id="17356016"/>
<dbReference type="KEGG" id="cvr:CHLNCDRAFT_51665"/>
<accession>E1ZBK9</accession>
<dbReference type="Proteomes" id="UP000008141">
    <property type="component" value="Unassembled WGS sequence"/>
</dbReference>
<feature type="region of interest" description="Disordered" evidence="1">
    <location>
        <begin position="1"/>
        <end position="86"/>
    </location>
</feature>
<evidence type="ECO:0000313" key="2">
    <source>
        <dbReference type="EMBL" id="EFN56875.1"/>
    </source>
</evidence>
<keyword evidence="3" id="KW-1185">Reference proteome</keyword>
<dbReference type="EMBL" id="GL433841">
    <property type="protein sequence ID" value="EFN56875.1"/>
    <property type="molecule type" value="Genomic_DNA"/>
</dbReference>
<evidence type="ECO:0000256" key="1">
    <source>
        <dbReference type="SAM" id="MobiDB-lite"/>
    </source>
</evidence>
<reference evidence="2 3" key="1">
    <citation type="journal article" date="2010" name="Plant Cell">
        <title>The Chlorella variabilis NC64A genome reveals adaptation to photosymbiosis, coevolution with viruses, and cryptic sex.</title>
        <authorList>
            <person name="Blanc G."/>
            <person name="Duncan G."/>
            <person name="Agarkova I."/>
            <person name="Borodovsky M."/>
            <person name="Gurnon J."/>
            <person name="Kuo A."/>
            <person name="Lindquist E."/>
            <person name="Lucas S."/>
            <person name="Pangilinan J."/>
            <person name="Polle J."/>
            <person name="Salamov A."/>
            <person name="Terry A."/>
            <person name="Yamada T."/>
            <person name="Dunigan D.D."/>
            <person name="Grigoriev I.V."/>
            <person name="Claverie J.M."/>
            <person name="Van Etten J.L."/>
        </authorList>
    </citation>
    <scope>NUCLEOTIDE SEQUENCE [LARGE SCALE GENOMIC DNA]</scope>
    <source>
        <strain evidence="2 3">NC64A</strain>
    </source>
</reference>
<protein>
    <submittedName>
        <fullName evidence="2">Uncharacterized protein</fullName>
    </submittedName>
</protein>
<dbReference type="InParanoid" id="E1ZBK9"/>
<evidence type="ECO:0000313" key="3">
    <source>
        <dbReference type="Proteomes" id="UP000008141"/>
    </source>
</evidence>
<feature type="compositionally biased region" description="Gly residues" evidence="1">
    <location>
        <begin position="152"/>
        <end position="170"/>
    </location>
</feature>
<feature type="compositionally biased region" description="Gly residues" evidence="1">
    <location>
        <begin position="34"/>
        <end position="45"/>
    </location>
</feature>
<organism evidence="3">
    <name type="scientific">Chlorella variabilis</name>
    <name type="common">Green alga</name>
    <dbReference type="NCBI Taxonomy" id="554065"/>
    <lineage>
        <taxon>Eukaryota</taxon>
        <taxon>Viridiplantae</taxon>
        <taxon>Chlorophyta</taxon>
        <taxon>core chlorophytes</taxon>
        <taxon>Trebouxiophyceae</taxon>
        <taxon>Chlorellales</taxon>
        <taxon>Chlorellaceae</taxon>
        <taxon>Chlorella clade</taxon>
        <taxon>Chlorella</taxon>
    </lineage>
</organism>
<dbReference type="PANTHER" id="PTHR36397">
    <property type="entry name" value="OSJNBA0081L15.1 PROTEIN"/>
    <property type="match status" value="1"/>
</dbReference>
<name>E1ZBK9_CHLVA</name>